<dbReference type="EMBL" id="CP048654">
    <property type="protein sequence ID" value="QOW44213.1"/>
    <property type="molecule type" value="Genomic_DNA"/>
</dbReference>
<dbReference type="Proteomes" id="UP000593812">
    <property type="component" value="Chromosome"/>
</dbReference>
<protein>
    <submittedName>
        <fullName evidence="1">Uncharacterized protein</fullName>
    </submittedName>
</protein>
<sequence length="282" mass="32812">MVGILIVTCTKHPEKQSHYQSYVLHFGLQGFKDFAQYNQSGVDNHPVASFRELDFSPPNLGQIKIENGASSLVIDHVFYVLGTSFHGEEGIEVMTINAGLNKEEFVRPEQAYKAYVALMKRLNEAGWKNYFYRFSARIAKEDNIRYLMQSGDVIDPTYIFTDEEWKKIINNVTGNSIGYRLYANGILLNLSIKQTQKNEDGKEQYMIRYAFNTIRYDERNSLDDSENNIDTYKMTSKDLEQAFANELIRNKKSREIDEKEVIVQGFHIDENYEDPDVWQYVK</sequence>
<gene>
    <name evidence="1" type="ORF">G0027_10850</name>
</gene>
<dbReference type="AlphaFoldDB" id="A0A7S6VSP3"/>
<proteinExistence type="predicted"/>
<organism evidence="1 2">
    <name type="scientific">Acinetobacter indicus</name>
    <dbReference type="NCBI Taxonomy" id="756892"/>
    <lineage>
        <taxon>Bacteria</taxon>
        <taxon>Pseudomonadati</taxon>
        <taxon>Pseudomonadota</taxon>
        <taxon>Gammaproteobacteria</taxon>
        <taxon>Moraxellales</taxon>
        <taxon>Moraxellaceae</taxon>
        <taxon>Acinetobacter</taxon>
    </lineage>
</organism>
<evidence type="ECO:0000313" key="2">
    <source>
        <dbReference type="Proteomes" id="UP000593812"/>
    </source>
</evidence>
<reference evidence="1 2" key="1">
    <citation type="submission" date="2020-02" db="EMBL/GenBank/DDBJ databases">
        <title>Tigecycline-resistant Acinetobacter species from pigs and migratory birds.</title>
        <authorList>
            <person name="Chen C."/>
            <person name="Sun J."/>
            <person name="Liao X.-P."/>
            <person name="Liu Y.-H."/>
        </authorList>
    </citation>
    <scope>NUCLEOTIDE SEQUENCE [LARGE SCALE GENOMIC DNA]</scope>
    <source>
        <strain evidence="1 2">C15_T</strain>
    </source>
</reference>
<name>A0A7S6VSP3_9GAMM</name>
<evidence type="ECO:0000313" key="1">
    <source>
        <dbReference type="EMBL" id="QOW44213.1"/>
    </source>
</evidence>
<accession>A0A7S6VSP3</accession>